<dbReference type="InterPro" id="IPR029060">
    <property type="entry name" value="PIN-like_dom_sf"/>
</dbReference>
<sequence length="146" mass="16525">MSYLVDTNVLLRSAQETHSMHKSSVQAVRILLEQGKRLCIIPQNLIEFWVVATRPIEVNRLGLSVADALNELEQLKNCFVLLPDTASIFPVWESLIAKYKVTGKPSHDARLVAAMIVHNLTHLLTFNTSDFRRFSEITALDPHSIF</sequence>
<evidence type="ECO:0000313" key="3">
    <source>
        <dbReference type="Proteomes" id="UP000718564"/>
    </source>
</evidence>
<name>A0ABX1P5W4_9CYAN</name>
<organism evidence="2 3">
    <name type="scientific">Brasilonema bromeliae SPC951</name>
    <dbReference type="NCBI Taxonomy" id="385972"/>
    <lineage>
        <taxon>Bacteria</taxon>
        <taxon>Bacillati</taxon>
        <taxon>Cyanobacteriota</taxon>
        <taxon>Cyanophyceae</taxon>
        <taxon>Nostocales</taxon>
        <taxon>Scytonemataceae</taxon>
        <taxon>Brasilonema</taxon>
        <taxon>Bromeliae group (in: Brasilonema)</taxon>
    </lineage>
</organism>
<dbReference type="Pfam" id="PF01850">
    <property type="entry name" value="PIN"/>
    <property type="match status" value="1"/>
</dbReference>
<gene>
    <name evidence="2" type="ORF">DP116_09775</name>
</gene>
<reference evidence="2 3" key="1">
    <citation type="submission" date="2018-06" db="EMBL/GenBank/DDBJ databases">
        <title>Comparative genomics of Brasilonema spp. strains.</title>
        <authorList>
            <person name="Alvarenga D.O."/>
            <person name="Fiore M.F."/>
            <person name="Varani A.M."/>
        </authorList>
    </citation>
    <scope>NUCLEOTIDE SEQUENCE [LARGE SCALE GENOMIC DNA]</scope>
    <source>
        <strain evidence="2 3">SPC951</strain>
    </source>
</reference>
<dbReference type="Gene3D" id="3.40.50.1010">
    <property type="entry name" value="5'-nuclease"/>
    <property type="match status" value="1"/>
</dbReference>
<dbReference type="RefSeq" id="WP_169154995.1">
    <property type="nucleotide sequence ID" value="NZ_CAWPJE010000019.1"/>
</dbReference>
<keyword evidence="3" id="KW-1185">Reference proteome</keyword>
<protein>
    <submittedName>
        <fullName evidence="2">PIN domain nuclease</fullName>
    </submittedName>
</protein>
<proteinExistence type="predicted"/>
<evidence type="ECO:0000313" key="2">
    <source>
        <dbReference type="EMBL" id="NMG19731.1"/>
    </source>
</evidence>
<accession>A0ABX1P5W4</accession>
<dbReference type="InterPro" id="IPR002716">
    <property type="entry name" value="PIN_dom"/>
</dbReference>
<feature type="domain" description="PIN" evidence="1">
    <location>
        <begin position="3"/>
        <end position="135"/>
    </location>
</feature>
<dbReference type="Proteomes" id="UP000718564">
    <property type="component" value="Unassembled WGS sequence"/>
</dbReference>
<evidence type="ECO:0000259" key="1">
    <source>
        <dbReference type="Pfam" id="PF01850"/>
    </source>
</evidence>
<comment type="caution">
    <text evidence="2">The sequence shown here is derived from an EMBL/GenBank/DDBJ whole genome shotgun (WGS) entry which is preliminary data.</text>
</comment>
<dbReference type="SUPFAM" id="SSF88723">
    <property type="entry name" value="PIN domain-like"/>
    <property type="match status" value="1"/>
</dbReference>
<dbReference type="EMBL" id="QMEB01000056">
    <property type="protein sequence ID" value="NMG19731.1"/>
    <property type="molecule type" value="Genomic_DNA"/>
</dbReference>